<dbReference type="SUPFAM" id="SSF81321">
    <property type="entry name" value="Family A G protein-coupled receptor-like"/>
    <property type="match status" value="2"/>
</dbReference>
<feature type="region of interest" description="Disordered" evidence="9">
    <location>
        <begin position="601"/>
        <end position="623"/>
    </location>
</feature>
<evidence type="ECO:0000256" key="7">
    <source>
        <dbReference type="ARBA" id="ARBA00023170"/>
    </source>
</evidence>
<keyword evidence="3 10" id="KW-0812">Transmembrane</keyword>
<feature type="transmembrane region" description="Helical" evidence="10">
    <location>
        <begin position="370"/>
        <end position="392"/>
    </location>
</feature>
<dbReference type="EMBL" id="GL882880">
    <property type="protein sequence ID" value="EGF82695.1"/>
    <property type="molecule type" value="Genomic_DNA"/>
</dbReference>
<evidence type="ECO:0000259" key="11">
    <source>
        <dbReference type="PROSITE" id="PS50262"/>
    </source>
</evidence>
<organism evidence="12 13">
    <name type="scientific">Batrachochytrium dendrobatidis (strain JAM81 / FGSC 10211)</name>
    <name type="common">Frog chytrid fungus</name>
    <dbReference type="NCBI Taxonomy" id="684364"/>
    <lineage>
        <taxon>Eukaryota</taxon>
        <taxon>Fungi</taxon>
        <taxon>Fungi incertae sedis</taxon>
        <taxon>Chytridiomycota</taxon>
        <taxon>Chytridiomycota incertae sedis</taxon>
        <taxon>Chytridiomycetes</taxon>
        <taxon>Rhizophydiales</taxon>
        <taxon>Rhizophydiales incertae sedis</taxon>
        <taxon>Batrachochytrium</taxon>
    </lineage>
</organism>
<dbReference type="GO" id="GO:0004930">
    <property type="term" value="F:G protein-coupled receptor activity"/>
    <property type="evidence" value="ECO:0007669"/>
    <property type="project" value="UniProtKB-KW"/>
</dbReference>
<evidence type="ECO:0000256" key="9">
    <source>
        <dbReference type="SAM" id="MobiDB-lite"/>
    </source>
</evidence>
<feature type="transmembrane region" description="Helical" evidence="10">
    <location>
        <begin position="338"/>
        <end position="358"/>
    </location>
</feature>
<keyword evidence="6 10" id="KW-0472">Membrane</keyword>
<dbReference type="RefSeq" id="XP_006677020.1">
    <property type="nucleotide sequence ID" value="XM_006676957.1"/>
</dbReference>
<feature type="transmembrane region" description="Helical" evidence="10">
    <location>
        <begin position="43"/>
        <end position="63"/>
    </location>
</feature>
<dbReference type="InterPro" id="IPR017452">
    <property type="entry name" value="GPCR_Rhodpsn_7TM"/>
</dbReference>
<dbReference type="AlphaFoldDB" id="F4NXJ2"/>
<keyword evidence="2" id="KW-1003">Cell membrane</keyword>
<dbReference type="OrthoDB" id="10587129at2759"/>
<name>F4NXJ2_BATDJ</name>
<evidence type="ECO:0000256" key="5">
    <source>
        <dbReference type="ARBA" id="ARBA00023040"/>
    </source>
</evidence>
<evidence type="ECO:0000256" key="8">
    <source>
        <dbReference type="ARBA" id="ARBA00023224"/>
    </source>
</evidence>
<feature type="region of interest" description="Disordered" evidence="9">
    <location>
        <begin position="196"/>
        <end position="223"/>
    </location>
</feature>
<accession>F4NXJ2</accession>
<protein>
    <recommendedName>
        <fullName evidence="11">G-protein coupled receptors family 1 profile domain-containing protein</fullName>
    </recommendedName>
</protein>
<sequence>MCHVVSSINDCSQYLSAICFMAIAVFNWKTIVKHSAYNSCKCIAIFLSIIWAIAIAITVVSTATHNLSASSSGVVCYPFGKNELASAAMPSYRFRLIQLPFVFVKLILLILTPVVVGISYTLIYIHVHRVGQSLKRITVSNDAKSNPGPSVNREAAGALVDDVEQGCGAFSTSTSAPKPGSAAFIVTVKPIAAHSNSKSNLPESVNPSEMTSRNCQSSSMSGVSRGSKFSMRCKTQSGLVPSTPASSLSTTCRSDEFLNRALSSLAIRGLVTTLVFVLLWGISMVISFVGMRIMLNSVADNGNNSGDFLLTLTHKWGLGIWINTGHILNEYQPSLMGGQLVITTIAILLNSVLLTAIYRNGRSPDYVFNANILLVDLLLALLLFIIAAGSLIQNTPILVTEPGMCVAFLLIYDGSQYSIAFCYMAIAIVNWKTIVYRQLEQSYQCILAWLAFTWAATLSIVITMVIMYPPHAIGNGLLCFPFSHHFRYIGNSTYDPSNTTHTWQSFTQPRQNFRSNSSRVFGNETMNGGRGSFMGKGFRRNPFFLMSFCLLIVTPIVVVAAYTHIYMVIRSIDKKLQASFSASEVLDDDTNAKPQKYTHRLDHHQHGLSSNEQPSSTSGSPIIQPRAKRVNSKLANAMRTLAMRGFITTIAFIALWALSMCIKLLMRHQNAIPRTDLLKLGHFLYITTTVVNPIVFIVCDYRLSRSLLELWTKIFSLKKDLPSLPAHYPPSRQPGVEFPIEATSDVYYRNEHF</sequence>
<dbReference type="HOGENOM" id="CLU_369593_0_0_1"/>
<evidence type="ECO:0000256" key="4">
    <source>
        <dbReference type="ARBA" id="ARBA00022989"/>
    </source>
</evidence>
<dbReference type="GeneID" id="18242457"/>
<dbReference type="PANTHER" id="PTHR24229">
    <property type="entry name" value="NEUROPEPTIDES RECEPTOR"/>
    <property type="match status" value="1"/>
</dbReference>
<evidence type="ECO:0000256" key="3">
    <source>
        <dbReference type="ARBA" id="ARBA00022692"/>
    </source>
</evidence>
<dbReference type="Proteomes" id="UP000007241">
    <property type="component" value="Unassembled WGS sequence"/>
</dbReference>
<comment type="subcellular location">
    <subcellularLocation>
        <location evidence="1">Cell membrane</location>
        <topology evidence="1">Multi-pass membrane protein</topology>
    </subcellularLocation>
</comment>
<dbReference type="Gene3D" id="1.20.1070.10">
    <property type="entry name" value="Rhodopsin 7-helix transmembrane proteins"/>
    <property type="match status" value="2"/>
</dbReference>
<reference evidence="12 13" key="1">
    <citation type="submission" date="2009-12" db="EMBL/GenBank/DDBJ databases">
        <title>The draft genome of Batrachochytrium dendrobatidis.</title>
        <authorList>
            <consortium name="US DOE Joint Genome Institute (JGI-PGF)"/>
            <person name="Kuo A."/>
            <person name="Salamov A."/>
            <person name="Schmutz J."/>
            <person name="Lucas S."/>
            <person name="Pitluck S."/>
            <person name="Rosenblum E."/>
            <person name="Stajich J."/>
            <person name="Eisen M."/>
            <person name="Grigoriev I.V."/>
        </authorList>
    </citation>
    <scope>NUCLEOTIDE SEQUENCE [LARGE SCALE GENOMIC DNA]</scope>
    <source>
        <strain evidence="13">JAM81 / FGSC 10211</strain>
    </source>
</reference>
<gene>
    <name evidence="12" type="ORF">BATDEDRAFT_86491</name>
</gene>
<feature type="compositionally biased region" description="Polar residues" evidence="9">
    <location>
        <begin position="607"/>
        <end position="621"/>
    </location>
</feature>
<feature type="transmembrane region" description="Helical" evidence="10">
    <location>
        <begin position="417"/>
        <end position="434"/>
    </location>
</feature>
<evidence type="ECO:0000256" key="10">
    <source>
        <dbReference type="SAM" id="Phobius"/>
    </source>
</evidence>
<dbReference type="PANTHER" id="PTHR24229:SF40">
    <property type="entry name" value="ALLATOSTATIN C RECEPTOR 1-RELATED"/>
    <property type="match status" value="1"/>
</dbReference>
<keyword evidence="7" id="KW-0675">Receptor</keyword>
<evidence type="ECO:0000256" key="1">
    <source>
        <dbReference type="ARBA" id="ARBA00004651"/>
    </source>
</evidence>
<feature type="transmembrane region" description="Helical" evidence="10">
    <location>
        <begin position="270"/>
        <end position="295"/>
    </location>
</feature>
<keyword evidence="4 10" id="KW-1133">Transmembrane helix</keyword>
<feature type="compositionally biased region" description="Polar residues" evidence="9">
    <location>
        <begin position="196"/>
        <end position="216"/>
    </location>
</feature>
<feature type="transmembrane region" description="Helical" evidence="10">
    <location>
        <begin position="12"/>
        <end position="31"/>
    </location>
</feature>
<evidence type="ECO:0000313" key="13">
    <source>
        <dbReference type="Proteomes" id="UP000007241"/>
    </source>
</evidence>
<dbReference type="PROSITE" id="PS50262">
    <property type="entry name" value="G_PROTEIN_RECEP_F1_2"/>
    <property type="match status" value="1"/>
</dbReference>
<evidence type="ECO:0000256" key="6">
    <source>
        <dbReference type="ARBA" id="ARBA00023136"/>
    </source>
</evidence>
<proteinExistence type="predicted"/>
<feature type="transmembrane region" description="Helical" evidence="10">
    <location>
        <begin position="682"/>
        <end position="703"/>
    </location>
</feature>
<feature type="transmembrane region" description="Helical" evidence="10">
    <location>
        <begin position="446"/>
        <end position="468"/>
    </location>
</feature>
<keyword evidence="13" id="KW-1185">Reference proteome</keyword>
<dbReference type="GO" id="GO:0005886">
    <property type="term" value="C:plasma membrane"/>
    <property type="evidence" value="ECO:0007669"/>
    <property type="project" value="UniProtKB-SubCell"/>
</dbReference>
<feature type="transmembrane region" description="Helical" evidence="10">
    <location>
        <begin position="641"/>
        <end position="662"/>
    </location>
</feature>
<dbReference type="InParanoid" id="F4NXJ2"/>
<evidence type="ECO:0000256" key="2">
    <source>
        <dbReference type="ARBA" id="ARBA00022475"/>
    </source>
</evidence>
<feature type="transmembrane region" description="Helical" evidence="10">
    <location>
        <begin position="102"/>
        <end position="127"/>
    </location>
</feature>
<feature type="transmembrane region" description="Helical" evidence="10">
    <location>
        <begin position="543"/>
        <end position="569"/>
    </location>
</feature>
<keyword evidence="5" id="KW-0297">G-protein coupled receptor</keyword>
<evidence type="ECO:0000313" key="12">
    <source>
        <dbReference type="EMBL" id="EGF82695.1"/>
    </source>
</evidence>
<keyword evidence="8" id="KW-0807">Transducer</keyword>
<feature type="domain" description="G-protein coupled receptors family 1 profile" evidence="11">
    <location>
        <begin position="338"/>
        <end position="696"/>
    </location>
</feature>